<evidence type="ECO:0000256" key="1">
    <source>
        <dbReference type="SAM" id="MobiDB-lite"/>
    </source>
</evidence>
<feature type="compositionally biased region" description="Basic and acidic residues" evidence="1">
    <location>
        <begin position="1004"/>
        <end position="1022"/>
    </location>
</feature>
<feature type="compositionally biased region" description="Basic and acidic residues" evidence="1">
    <location>
        <begin position="1921"/>
        <end position="1934"/>
    </location>
</feature>
<feature type="compositionally biased region" description="Acidic residues" evidence="1">
    <location>
        <begin position="639"/>
        <end position="662"/>
    </location>
</feature>
<feature type="region of interest" description="Disordered" evidence="1">
    <location>
        <begin position="1"/>
        <end position="74"/>
    </location>
</feature>
<feature type="compositionally biased region" description="Basic and acidic residues" evidence="1">
    <location>
        <begin position="504"/>
        <end position="525"/>
    </location>
</feature>
<sequence>MAQRGGKAPRGEDARVEKASLPSPRIPDDTSAVKQHVGHRRSESQSVQSVQQEAEAGVKNGSPSAVSSPVEEELRSFTHDWKKERARRRHKELMARQALKPVPVVPQPSEWAPPRAKYLAIRLPMQEAFGDRFVEWIEQKKGGLEKFHREVKNGEVTFEFTMTPYQFLLTGALGHESIMHSMQDLHAHFRRFIRELCEKRDIASGFTKKKDLIWQFFYVTEQGQIMIPKHLLPENVPFELEDPAEPPSPPSPEPPPTPSEHEAEEEPGHSPGNHTPTEMVSDVEVHQERPHPPQRPPVQEVTLLPSADPRCEAPSFYHEEDDERLTGDYTPTATEMAEEEEEEVEVSRECPEVRGLEQQLFDEMGGTEKVLRYLSWRCPGLQFQIIPTYDEPGPAPWQLWAYGQRHAVSEETLQDAEKLFEDLITAMKDLCQAHEKDLKAKVPKEKAKKTAIRREVDKAPEKGQKLPVRDDAAQAQSKKIVQAPEKDEKDVKAEVPKEKAKKTVIREVDKAPEKENQKLPVRDDVAQAQSKNIVQAQSAKVERAKKSMQATVSKAQEKVTAALEVSKVKDKSNRRGDEVDLRKFTSGFADEEQEVEEEEEEEKDEKEVVEEDEEQEVEEKEVKEKDEGDSQEGDKVQEQEEVEEELKDSEEEGEEAEEEDAKEQDSAETDERLKENSETEDVASKTREKEKDPSQNRRKQRDTAAVSAAEVESSKRRNNRKKEKKEKRGKSRRRHKSKWSRSRRRRRKRQKDEDARGRHQKLEEADEDASSTQAHRLRRRKASGKMEHFREVRSKQMRPMEVPKQSGESGRLRGKVLLLPRRPEREDKEAREPSEREEKEARERVKEREEKQARELAKEREEKEARARAKEREEQKGRELAKEREEKEARELAKEREEQEARELVKEREEQEARELAREREEKEARELAKEREEKEARELAKEREEQKGIELAKQRELQEARELAKEREEKESRERAKLKAVEEEELREKQAHKQEEHEEAEEAKETVERAEREKRREDGAHEATAAARNIQEREEAKETEAKEAQQKEEALMHEAEEVATTTKAQEREKAMEDKDMEEGKQVTPGRLRSPSTARLRVFDQDGARELPGETFTDSVLLGSDPSRCGVLALGSGVAKEHVRVVYQPNKGGFSLHPLSGQTIQCAVSAYPKLLEALRSEAKRLPLPSQKRREVLQRLQDIEDQQRGSMLCNPIDGRKRLTPLFSAFTVGRAERIYFLDLIFDEYSVQDVDPELVKEEEARRQAAEAKMRVQEEREARMSMQAISKAKKRQEEAGEVLKREEEQVQRKQAEEEKAQQLQREEALKQQAQEEAEEARKQLAEKPEEARLHQVEEEATEAKAKRAKREAEEAEEAEVYRQEEVPQKGEGEAEAQEKEEVMSTSEEASLPGEEFPQLVMPDFDAVDKPPEALKQEEEESKVWEEKQEKKTKDEKTEVAKAELINAKVERREDWDSWAHEDWDEQHEATQKDEKAEVAEGKVADTKVERGEDWDLWEREDDEMKPIDPKAEEQISPVSELSDEEQEHVSPVTDDESGKVIAKPKAMPRAFAQAPEHEHASDVPQWVKEHENACYAAYAKQPPAFHRPRAEAWRWRARRDFVMPAVVAPFGRPELECFKDRKLAMATRRILEVARQLADSEKMTWQQKKKRRKRLLPVEVPGKVYQLFKQAFNTYKQMQPWMSDTMKLMLMREIICSVLYVEDQFSDPLFWRKVAKPLQVIGVVVHLTIPELPRAKAAEGTREPSPRKDVKGRQRRSRPIEEDLGPPYYATYEVDAVEFSQDSIAKRFTCGRFLEDTVDDLFTGKVEHLNTKAFPFMLLLAVKVGDRIISRCNRRLWALRELQRLKRKKDPDAIVDVKVKVRDILNETVKAVVEARAPAPILSARLRDGLKDEEDIQDDGFEALFQHADAPDRTEDVADRTEGGSGRPRKRQRIAPGED</sequence>
<feature type="compositionally biased region" description="Basic and acidic residues" evidence="1">
    <location>
        <begin position="1065"/>
        <end position="1081"/>
    </location>
</feature>
<reference evidence="2 3" key="1">
    <citation type="submission" date="2024-02" db="EMBL/GenBank/DDBJ databases">
        <authorList>
            <person name="Chen Y."/>
            <person name="Shah S."/>
            <person name="Dougan E. K."/>
            <person name="Thang M."/>
            <person name="Chan C."/>
        </authorList>
    </citation>
    <scope>NUCLEOTIDE SEQUENCE [LARGE SCALE GENOMIC DNA]</scope>
</reference>
<feature type="compositionally biased region" description="Basic and acidic residues" evidence="1">
    <location>
        <begin position="821"/>
        <end position="997"/>
    </location>
</feature>
<feature type="compositionally biased region" description="Basic and acidic residues" evidence="1">
    <location>
        <begin position="567"/>
        <end position="583"/>
    </location>
</feature>
<feature type="compositionally biased region" description="Basic and acidic residues" evidence="1">
    <location>
        <begin position="784"/>
        <end position="794"/>
    </location>
</feature>
<feature type="compositionally biased region" description="Basic and acidic residues" evidence="1">
    <location>
        <begin position="1418"/>
        <end position="1450"/>
    </location>
</feature>
<evidence type="ECO:0000313" key="2">
    <source>
        <dbReference type="EMBL" id="CAK9017519.1"/>
    </source>
</evidence>
<feature type="compositionally biased region" description="Basic and acidic residues" evidence="1">
    <location>
        <begin position="663"/>
        <end position="695"/>
    </location>
</feature>
<feature type="region of interest" description="Disordered" evidence="1">
    <location>
        <begin position="238"/>
        <end position="327"/>
    </location>
</feature>
<feature type="compositionally biased region" description="Basic and acidic residues" evidence="1">
    <location>
        <begin position="484"/>
        <end position="498"/>
    </location>
</feature>
<feature type="compositionally biased region" description="Basic and acidic residues" evidence="1">
    <location>
        <begin position="1031"/>
        <end position="1057"/>
    </location>
</feature>
<feature type="compositionally biased region" description="Acidic residues" evidence="1">
    <location>
        <begin position="589"/>
        <end position="619"/>
    </location>
</feature>
<feature type="compositionally biased region" description="Basic residues" evidence="1">
    <location>
        <begin position="716"/>
        <end position="749"/>
    </location>
</feature>
<feature type="compositionally biased region" description="Basic and acidic residues" evidence="1">
    <location>
        <begin position="620"/>
        <end position="638"/>
    </location>
</feature>
<feature type="compositionally biased region" description="Basic and acidic residues" evidence="1">
    <location>
        <begin position="750"/>
        <end position="763"/>
    </location>
</feature>
<feature type="compositionally biased region" description="Basic and acidic residues" evidence="1">
    <location>
        <begin position="1371"/>
        <end position="1394"/>
    </location>
</feature>
<feature type="region of interest" description="Disordered" evidence="1">
    <location>
        <begin position="567"/>
        <end position="1088"/>
    </location>
</feature>
<feature type="compositionally biased region" description="Basic and acidic residues" evidence="1">
    <location>
        <begin position="452"/>
        <end position="472"/>
    </location>
</feature>
<feature type="compositionally biased region" description="Basic and acidic residues" evidence="1">
    <location>
        <begin position="1287"/>
        <end position="1321"/>
    </location>
</feature>
<organism evidence="2 3">
    <name type="scientific">Durusdinium trenchii</name>
    <dbReference type="NCBI Taxonomy" id="1381693"/>
    <lineage>
        <taxon>Eukaryota</taxon>
        <taxon>Sar</taxon>
        <taxon>Alveolata</taxon>
        <taxon>Dinophyceae</taxon>
        <taxon>Suessiales</taxon>
        <taxon>Symbiodiniaceae</taxon>
        <taxon>Durusdinium</taxon>
    </lineage>
</organism>
<feature type="compositionally biased region" description="Basic and acidic residues" evidence="1">
    <location>
        <begin position="9"/>
        <end position="18"/>
    </location>
</feature>
<name>A0ABP0JSU2_9DINO</name>
<accession>A0ABP0JSU2</accession>
<evidence type="ECO:0000313" key="3">
    <source>
        <dbReference type="Proteomes" id="UP001642464"/>
    </source>
</evidence>
<proteinExistence type="predicted"/>
<comment type="caution">
    <text evidence="2">The sequence shown here is derived from an EMBL/GenBank/DDBJ whole genome shotgun (WGS) entry which is preliminary data.</text>
</comment>
<gene>
    <name evidence="2" type="ORF">SCF082_LOCUS13675</name>
</gene>
<feature type="region of interest" description="Disordered" evidence="1">
    <location>
        <begin position="441"/>
        <end position="530"/>
    </location>
</feature>
<feature type="compositionally biased region" description="Basic and acidic residues" evidence="1">
    <location>
        <begin position="1747"/>
        <end position="1764"/>
    </location>
</feature>
<feature type="region of interest" description="Disordered" evidence="1">
    <location>
        <begin position="1472"/>
        <end position="1550"/>
    </location>
</feature>
<feature type="region of interest" description="Disordered" evidence="1">
    <location>
        <begin position="1747"/>
        <end position="1773"/>
    </location>
</feature>
<feature type="compositionally biased region" description="Basic and acidic residues" evidence="1">
    <location>
        <begin position="1472"/>
        <end position="1525"/>
    </location>
</feature>
<feature type="region of interest" description="Disordered" evidence="1">
    <location>
        <begin position="1917"/>
        <end position="1951"/>
    </location>
</feature>
<dbReference type="EMBL" id="CAXAMM010008502">
    <property type="protein sequence ID" value="CAK9017519.1"/>
    <property type="molecule type" value="Genomic_DNA"/>
</dbReference>
<keyword evidence="3" id="KW-1185">Reference proteome</keyword>
<feature type="compositionally biased region" description="Low complexity" evidence="1">
    <location>
        <begin position="44"/>
        <end position="55"/>
    </location>
</feature>
<feature type="compositionally biased region" description="Pro residues" evidence="1">
    <location>
        <begin position="245"/>
        <end position="258"/>
    </location>
</feature>
<dbReference type="Proteomes" id="UP001642464">
    <property type="component" value="Unassembled WGS sequence"/>
</dbReference>
<feature type="compositionally biased region" description="Basic and acidic residues" evidence="1">
    <location>
        <begin position="1263"/>
        <end position="1275"/>
    </location>
</feature>
<feature type="region of interest" description="Disordered" evidence="1">
    <location>
        <begin position="1263"/>
        <end position="1450"/>
    </location>
</feature>
<feature type="compositionally biased region" description="Basic and acidic residues" evidence="1">
    <location>
        <begin position="1331"/>
        <end position="1357"/>
    </location>
</feature>
<protein>
    <submittedName>
        <fullName evidence="2">Nipped-B-like protein B</fullName>
    </submittedName>
</protein>